<gene>
    <name evidence="5" type="ORF">C5167_009119</name>
</gene>
<dbReference type="Proteomes" id="UP000316621">
    <property type="component" value="Chromosome 6"/>
</dbReference>
<evidence type="ECO:0000259" key="4">
    <source>
        <dbReference type="Pfam" id="PF01494"/>
    </source>
</evidence>
<accession>A0A4Y7JWF1</accession>
<dbReference type="SUPFAM" id="SSF51905">
    <property type="entry name" value="FAD/NAD(P)-binding domain"/>
    <property type="match status" value="2"/>
</dbReference>
<dbReference type="GO" id="GO:0004497">
    <property type="term" value="F:monooxygenase activity"/>
    <property type="evidence" value="ECO:0007669"/>
    <property type="project" value="UniProtKB-KW"/>
</dbReference>
<dbReference type="AlphaFoldDB" id="A0A4Y7JWF1"/>
<dbReference type="Gene3D" id="3.50.50.60">
    <property type="entry name" value="FAD/NAD(P)-binding domain"/>
    <property type="match status" value="3"/>
</dbReference>
<organism evidence="5 6">
    <name type="scientific">Papaver somniferum</name>
    <name type="common">Opium poppy</name>
    <dbReference type="NCBI Taxonomy" id="3469"/>
    <lineage>
        <taxon>Eukaryota</taxon>
        <taxon>Viridiplantae</taxon>
        <taxon>Streptophyta</taxon>
        <taxon>Embryophyta</taxon>
        <taxon>Tracheophyta</taxon>
        <taxon>Spermatophyta</taxon>
        <taxon>Magnoliopsida</taxon>
        <taxon>Ranunculales</taxon>
        <taxon>Papaveraceae</taxon>
        <taxon>Papaveroideae</taxon>
        <taxon>Papaver</taxon>
    </lineage>
</organism>
<dbReference type="GO" id="GO:0071949">
    <property type="term" value="F:FAD binding"/>
    <property type="evidence" value="ECO:0007669"/>
    <property type="project" value="InterPro"/>
</dbReference>
<comment type="similarity">
    <text evidence="3">Belongs to the 3-hydroxybenzoate 6-hydroxylase family.</text>
</comment>
<dbReference type="InterPro" id="IPR002938">
    <property type="entry name" value="FAD-bd"/>
</dbReference>
<evidence type="ECO:0000256" key="1">
    <source>
        <dbReference type="ARBA" id="ARBA00023002"/>
    </source>
</evidence>
<protein>
    <recommendedName>
        <fullName evidence="4">FAD-binding domain-containing protein</fullName>
    </recommendedName>
</protein>
<name>A0A4Y7JWF1_PAPSO</name>
<dbReference type="EMBL" id="CM010720">
    <property type="protein sequence ID" value="RZC65424.1"/>
    <property type="molecule type" value="Genomic_DNA"/>
</dbReference>
<dbReference type="InterPro" id="IPR044560">
    <property type="entry name" value="MOase"/>
</dbReference>
<dbReference type="PANTHER" id="PTHR45934:SF28">
    <property type="entry name" value="OS03G0153100 PROTEIN"/>
    <property type="match status" value="1"/>
</dbReference>
<proteinExistence type="inferred from homology"/>
<keyword evidence="6" id="KW-1185">Reference proteome</keyword>
<keyword evidence="1" id="KW-0560">Oxidoreductase</keyword>
<evidence type="ECO:0000256" key="3">
    <source>
        <dbReference type="ARBA" id="ARBA00024018"/>
    </source>
</evidence>
<evidence type="ECO:0000313" key="6">
    <source>
        <dbReference type="Proteomes" id="UP000316621"/>
    </source>
</evidence>
<dbReference type="Pfam" id="PF01494">
    <property type="entry name" value="FAD_binding_3"/>
    <property type="match status" value="1"/>
</dbReference>
<evidence type="ECO:0000256" key="2">
    <source>
        <dbReference type="ARBA" id="ARBA00023033"/>
    </source>
</evidence>
<sequence length="545" mass="58932">MKGRVESTDIVIVGAGIAGLSTSLGLHRLGLGSLVLETSDCLRVTGFAFLTWANGWKALDALGIADALRQQHELLEGLVAISTITGRPTSEILFTNGQENSTGGGRHEVRSVGRKLLLETLANELPHGTIRFNSKVVLIEEDGHSKLIHLADGSVIKTKVLIGCDGVNSVVAKWLGLQEATFIGRATIRGLASFEEGEDHHFGSSFLQLFGKGCRSGFVPCNKKTVHWFFQYNSATLPGLFSDSIVVGHVEEEEPSKLKQYVLDNLGEKAPKEVIDVVKKTNLGSIISSPLRTRMPWKVYFGNIYRNNVCVAGDALHPMTPDIGQGACAALEDGIILARCLGQALLSLSRNPTSKSVFKDEVISDREEEELYYRVEEGLEEEDTVIVGAGIAGLATSLGLHRIGLKSLVLENLRVTGFAFTTFTNAWKALDDLGRLVATSTISGIPTSHTSFTDPQGNSPQEHEIRCVGRKGYAKLIHLADGSVIKTRVLIGCDGVNSVVAKWLGLQEPVFAGRTSIRGHAVISENEGHCFGPTFLQFFRDGCRS</sequence>
<dbReference type="InterPro" id="IPR036188">
    <property type="entry name" value="FAD/NAD-bd_sf"/>
</dbReference>
<evidence type="ECO:0000313" key="5">
    <source>
        <dbReference type="EMBL" id="RZC65424.1"/>
    </source>
</evidence>
<dbReference type="Gramene" id="RZC65424">
    <property type="protein sequence ID" value="RZC65424"/>
    <property type="gene ID" value="C5167_009119"/>
</dbReference>
<reference evidence="5 6" key="1">
    <citation type="journal article" date="2018" name="Science">
        <title>The opium poppy genome and morphinan production.</title>
        <authorList>
            <person name="Guo L."/>
            <person name="Winzer T."/>
            <person name="Yang X."/>
            <person name="Li Y."/>
            <person name="Ning Z."/>
            <person name="He Z."/>
            <person name="Teodor R."/>
            <person name="Lu Y."/>
            <person name="Bowser T.A."/>
            <person name="Graham I.A."/>
            <person name="Ye K."/>
        </authorList>
    </citation>
    <scope>NUCLEOTIDE SEQUENCE [LARGE SCALE GENOMIC DNA]</scope>
    <source>
        <strain evidence="6">cv. HN1</strain>
        <tissue evidence="5">Leaves</tissue>
    </source>
</reference>
<feature type="domain" description="FAD-binding" evidence="4">
    <location>
        <begin position="8"/>
        <end position="345"/>
    </location>
</feature>
<dbReference type="STRING" id="3469.A0A4Y7JWF1"/>
<dbReference type="PRINTS" id="PR00420">
    <property type="entry name" value="RNGMNOXGNASE"/>
</dbReference>
<dbReference type="PANTHER" id="PTHR45934">
    <property type="entry name" value="FAD/NAD(P)-BINDING OXIDOREDUCTASE FAMILY PROTEIN"/>
    <property type="match status" value="1"/>
</dbReference>
<feature type="non-terminal residue" evidence="5">
    <location>
        <position position="545"/>
    </location>
</feature>
<keyword evidence="2" id="KW-0503">Monooxygenase</keyword>